<keyword evidence="3" id="KW-1185">Reference proteome</keyword>
<accession>A0A0M9VKJ7</accession>
<dbReference type="AlphaFoldDB" id="A0A0M9VKJ7"/>
<feature type="region of interest" description="Disordered" evidence="1">
    <location>
        <begin position="50"/>
        <end position="69"/>
    </location>
</feature>
<reference evidence="2" key="1">
    <citation type="submission" date="2015-04" db="EMBL/GenBank/DDBJ databases">
        <title>Complete genome sequence of Microbacterium chocolatum SIT 101, a bacterium enantioselectively hydrolyzing mesomeric diesters.</title>
        <authorList>
            <person name="Li X."/>
            <person name="Xu Y."/>
        </authorList>
    </citation>
    <scope>NUCLEOTIDE SEQUENCE [LARGE SCALE GENOMIC DNA]</scope>
    <source>
        <strain evidence="2">SIT 101</strain>
    </source>
</reference>
<proteinExistence type="predicted"/>
<comment type="caution">
    <text evidence="2">The sequence shown here is derived from an EMBL/GenBank/DDBJ whole genome shotgun (WGS) entry which is preliminary data.</text>
</comment>
<feature type="compositionally biased region" description="Basic and acidic residues" evidence="1">
    <location>
        <begin position="59"/>
        <end position="69"/>
    </location>
</feature>
<dbReference type="OrthoDB" id="7869604at2"/>
<dbReference type="KEGG" id="mcw:A8L33_06770"/>
<name>A0A0M9VKJ7_9MICO</name>
<sequence>MSGSPSGFEFVASASRVEIRRHGRHVTTLRDAAAEKFLDDIVQRDPQHVMARVSGNYRHGNERSAPRRR</sequence>
<dbReference type="Proteomes" id="UP000037737">
    <property type="component" value="Unassembled WGS sequence"/>
</dbReference>
<organism evidence="2 3">
    <name type="scientific">Microbacterium aurantiacum</name>
    <dbReference type="NCBI Taxonomy" id="162393"/>
    <lineage>
        <taxon>Bacteria</taxon>
        <taxon>Bacillati</taxon>
        <taxon>Actinomycetota</taxon>
        <taxon>Actinomycetes</taxon>
        <taxon>Micrococcales</taxon>
        <taxon>Microbacteriaceae</taxon>
        <taxon>Microbacterium</taxon>
    </lineage>
</organism>
<gene>
    <name evidence="2" type="ORF">XI38_11720</name>
</gene>
<evidence type="ECO:0000313" key="2">
    <source>
        <dbReference type="EMBL" id="KOS10163.1"/>
    </source>
</evidence>
<protein>
    <submittedName>
        <fullName evidence="2">Uncharacterized protein</fullName>
    </submittedName>
</protein>
<dbReference type="PATRIC" id="fig|84292.3.peg.2381"/>
<dbReference type="EMBL" id="LAVO01000012">
    <property type="protein sequence ID" value="KOS10163.1"/>
    <property type="molecule type" value="Genomic_DNA"/>
</dbReference>
<evidence type="ECO:0000313" key="3">
    <source>
        <dbReference type="Proteomes" id="UP000037737"/>
    </source>
</evidence>
<evidence type="ECO:0000256" key="1">
    <source>
        <dbReference type="SAM" id="MobiDB-lite"/>
    </source>
</evidence>